<dbReference type="EMBL" id="CP013068">
    <property type="protein sequence ID" value="ALV26882.1"/>
    <property type="molecule type" value="Genomic_DNA"/>
</dbReference>
<organism evidence="3 4">
    <name type="scientific">Pannonibacter phragmitetus</name>
    <dbReference type="NCBI Taxonomy" id="121719"/>
    <lineage>
        <taxon>Bacteria</taxon>
        <taxon>Pseudomonadati</taxon>
        <taxon>Pseudomonadota</taxon>
        <taxon>Alphaproteobacteria</taxon>
        <taxon>Hyphomicrobiales</taxon>
        <taxon>Stappiaceae</taxon>
        <taxon>Pannonibacter</taxon>
    </lineage>
</organism>
<keyword evidence="4" id="KW-1185">Reference proteome</keyword>
<reference evidence="3 4" key="1">
    <citation type="submission" date="2015-10" db="EMBL/GenBank/DDBJ databases">
        <title>The world's first case of liver abscess caused by Pannonibacter phragmitetus.</title>
        <authorList>
            <person name="Ming D."/>
            <person name="Wang M."/>
            <person name="Zhou Y."/>
            <person name="Jiang T."/>
            <person name="Hu S."/>
        </authorList>
    </citation>
    <scope>NUCLEOTIDE SEQUENCE [LARGE SCALE GENOMIC DNA]</scope>
    <source>
        <strain evidence="3 4">31801</strain>
    </source>
</reference>
<evidence type="ECO:0000313" key="3">
    <source>
        <dbReference type="EMBL" id="ALV26882.1"/>
    </source>
</evidence>
<keyword evidence="1" id="KW-1133">Transmembrane helix</keyword>
<feature type="transmembrane region" description="Helical" evidence="1">
    <location>
        <begin position="193"/>
        <end position="215"/>
    </location>
</feature>
<sequence>MTDHAAPSGLARARTLICTSVRWCRTHPFAAAFTFIGVVSLVFLAVPGLDLLASGLFYTPGEGFTAASSPFLQKLRYLGPYLVQTVAVICGFVLLLKLLLPELPPLMPLRKPVFLLSTLVLGPGILVNTILKNNWGRPRPVMVEQFGGDLPFMPVWLKTDWCSTNCSFVSGEGSASMWLMALAFVVPKSWRPAVVLTILPLMLALSVNRVAFGGHFLSDTLLAWGLTFLVLLSVYWMLYVKTPRWAGDAQLDAGLSAAGLRLRRAVPPLLAAIGRALRAFVAKFR</sequence>
<evidence type="ECO:0000313" key="4">
    <source>
        <dbReference type="Proteomes" id="UP000064921"/>
    </source>
</evidence>
<dbReference type="InterPro" id="IPR036938">
    <property type="entry name" value="PAP2/HPO_sf"/>
</dbReference>
<dbReference type="eggNOG" id="COG3907">
    <property type="taxonomic scope" value="Bacteria"/>
</dbReference>
<feature type="domain" description="Phosphatidic acid phosphatase type 2/haloperoxidase" evidence="2">
    <location>
        <begin position="118"/>
        <end position="240"/>
    </location>
</feature>
<feature type="transmembrane region" description="Helical" evidence="1">
    <location>
        <begin position="29"/>
        <end position="58"/>
    </location>
</feature>
<evidence type="ECO:0000256" key="1">
    <source>
        <dbReference type="SAM" id="Phobius"/>
    </source>
</evidence>
<dbReference type="Proteomes" id="UP000064921">
    <property type="component" value="Chromosome"/>
</dbReference>
<dbReference type="RefSeq" id="WP_058898496.1">
    <property type="nucleotide sequence ID" value="NZ_CP013068.1"/>
</dbReference>
<proteinExistence type="predicted"/>
<feature type="transmembrane region" description="Helical" evidence="1">
    <location>
        <begin position="221"/>
        <end position="240"/>
    </location>
</feature>
<dbReference type="AlphaFoldDB" id="A0A0U3P1Y4"/>
<dbReference type="Gene3D" id="1.20.144.10">
    <property type="entry name" value="Phosphatidic acid phosphatase type 2/haloperoxidase"/>
    <property type="match status" value="1"/>
</dbReference>
<feature type="transmembrane region" description="Helical" evidence="1">
    <location>
        <begin position="112"/>
        <end position="131"/>
    </location>
</feature>
<accession>A0A0U3P1Y4</accession>
<dbReference type="SUPFAM" id="SSF48317">
    <property type="entry name" value="Acid phosphatase/Vanadium-dependent haloperoxidase"/>
    <property type="match status" value="1"/>
</dbReference>
<evidence type="ECO:0000259" key="2">
    <source>
        <dbReference type="Pfam" id="PF01569"/>
    </source>
</evidence>
<name>A0A0U3P1Y4_9HYPH</name>
<keyword evidence="1" id="KW-0472">Membrane</keyword>
<dbReference type="Pfam" id="PF01569">
    <property type="entry name" value="PAP2"/>
    <property type="match status" value="1"/>
</dbReference>
<dbReference type="STRING" id="121719.APZ00_07120"/>
<dbReference type="KEGG" id="pphr:APZ00_07120"/>
<dbReference type="CDD" id="cd03396">
    <property type="entry name" value="PAP2_like_6"/>
    <property type="match status" value="1"/>
</dbReference>
<dbReference type="InterPro" id="IPR000326">
    <property type="entry name" value="PAP2/HPO"/>
</dbReference>
<keyword evidence="1" id="KW-0812">Transmembrane</keyword>
<feature type="transmembrane region" description="Helical" evidence="1">
    <location>
        <begin position="78"/>
        <end position="100"/>
    </location>
</feature>
<protein>
    <submittedName>
        <fullName evidence="3">Phosphoesterase PA-phosphatase</fullName>
    </submittedName>
</protein>
<gene>
    <name evidence="3" type="ORF">APZ00_07120</name>
</gene>